<dbReference type="GO" id="GO:0004842">
    <property type="term" value="F:ubiquitin-protein transferase activity"/>
    <property type="evidence" value="ECO:0007669"/>
    <property type="project" value="InterPro"/>
</dbReference>
<dbReference type="GO" id="GO:0008270">
    <property type="term" value="F:zinc ion binding"/>
    <property type="evidence" value="ECO:0007669"/>
    <property type="project" value="UniProtKB-KW"/>
</dbReference>
<comment type="caution">
    <text evidence="4">The sequence shown here is derived from an EMBL/GenBank/DDBJ whole genome shotgun (WGS) entry which is preliminary data.</text>
</comment>
<organism evidence="4 5">
    <name type="scientific">Rhododendron griersonianum</name>
    <dbReference type="NCBI Taxonomy" id="479676"/>
    <lineage>
        <taxon>Eukaryota</taxon>
        <taxon>Viridiplantae</taxon>
        <taxon>Streptophyta</taxon>
        <taxon>Embryophyta</taxon>
        <taxon>Tracheophyta</taxon>
        <taxon>Spermatophyta</taxon>
        <taxon>Magnoliopsida</taxon>
        <taxon>eudicotyledons</taxon>
        <taxon>Gunneridae</taxon>
        <taxon>Pentapetalae</taxon>
        <taxon>asterids</taxon>
        <taxon>Ericales</taxon>
        <taxon>Ericaceae</taxon>
        <taxon>Ericoideae</taxon>
        <taxon>Rhodoreae</taxon>
        <taxon>Rhododendron</taxon>
    </lineage>
</organism>
<dbReference type="SMART" id="SM00184">
    <property type="entry name" value="RING"/>
    <property type="match status" value="1"/>
</dbReference>
<dbReference type="InterPro" id="IPR013083">
    <property type="entry name" value="Znf_RING/FYVE/PHD"/>
</dbReference>
<feature type="region of interest" description="Disordered" evidence="2">
    <location>
        <begin position="316"/>
        <end position="348"/>
    </location>
</feature>
<dbReference type="InterPro" id="IPR044274">
    <property type="entry name" value="RFI2"/>
</dbReference>
<evidence type="ECO:0000313" key="5">
    <source>
        <dbReference type="Proteomes" id="UP000823749"/>
    </source>
</evidence>
<dbReference type="PROSITE" id="PS50089">
    <property type="entry name" value="ZF_RING_2"/>
    <property type="match status" value="1"/>
</dbReference>
<accession>A0AAV6HKF9</accession>
<keyword evidence="5" id="KW-1185">Reference proteome</keyword>
<protein>
    <recommendedName>
        <fullName evidence="3">RING-type domain-containing protein</fullName>
    </recommendedName>
</protein>
<evidence type="ECO:0000256" key="2">
    <source>
        <dbReference type="SAM" id="MobiDB-lite"/>
    </source>
</evidence>
<dbReference type="PANTHER" id="PTHR46798:SF5">
    <property type="entry name" value="E3 UBIQUITIN-PROTEIN LIGASE RFI2"/>
    <property type="match status" value="1"/>
</dbReference>
<dbReference type="InterPro" id="IPR001841">
    <property type="entry name" value="Znf_RING"/>
</dbReference>
<sequence length="400" mass="44271">MCEEKEKKHNIVSGAMDDSNGDENTTSSSSVPCSICLDLVTDNGDRSIAKLQCGHQFHLDCIGSAFNVKGAMQCPNCRKVERGQWLFASGSTNSFPEFVMDDWTPDDYALNYTEMLNFTLINLLASSKGLYITEYKDLSQEVESASTTYHNLQRHQAIFAEHTSASSVAHSYVAYLGPIPPVSSNANESVEDPNFNHRWNGITGQNEIFAAHGFPVIDVQYQSWGHHSHPFSNSGHIDRTDRASVAPATVRPTGVEYDDLTRFGSVVHPSFHGRGNSRSHERTSASHANGIHHQRQLSNPPGVLPPIIPLVRRSNGPRGIATSQPDQSGGFFNFPPPGPSSRNPHETENSFVNRIHPRERNHLPQPVVSFDWDSVWGPFHHAHGGSSTNRSGNFWGRHRS</sequence>
<feature type="domain" description="RING-type" evidence="3">
    <location>
        <begin position="33"/>
        <end position="78"/>
    </location>
</feature>
<keyword evidence="1" id="KW-0862">Zinc</keyword>
<evidence type="ECO:0000256" key="1">
    <source>
        <dbReference type="PROSITE-ProRule" id="PRU00175"/>
    </source>
</evidence>
<dbReference type="EMBL" id="JACTNZ010000013">
    <property type="protein sequence ID" value="KAG5514225.1"/>
    <property type="molecule type" value="Genomic_DNA"/>
</dbReference>
<feature type="region of interest" description="Disordered" evidence="2">
    <location>
        <begin position="269"/>
        <end position="303"/>
    </location>
</feature>
<feature type="region of interest" description="Disordered" evidence="2">
    <location>
        <begin position="1"/>
        <end position="30"/>
    </location>
</feature>
<proteinExistence type="predicted"/>
<evidence type="ECO:0000313" key="4">
    <source>
        <dbReference type="EMBL" id="KAG5514225.1"/>
    </source>
</evidence>
<evidence type="ECO:0000259" key="3">
    <source>
        <dbReference type="PROSITE" id="PS50089"/>
    </source>
</evidence>
<name>A0AAV6HKF9_9ERIC</name>
<keyword evidence="1" id="KW-0479">Metal-binding</keyword>
<dbReference type="Proteomes" id="UP000823749">
    <property type="component" value="Chromosome 13"/>
</dbReference>
<keyword evidence="1" id="KW-0863">Zinc-finger</keyword>
<dbReference type="PANTHER" id="PTHR46798">
    <property type="entry name" value="OS09G0511500 PROTEIN"/>
    <property type="match status" value="1"/>
</dbReference>
<dbReference type="SUPFAM" id="SSF57850">
    <property type="entry name" value="RING/U-box"/>
    <property type="match status" value="1"/>
</dbReference>
<reference evidence="4 5" key="1">
    <citation type="submission" date="2020-08" db="EMBL/GenBank/DDBJ databases">
        <title>Plant Genome Project.</title>
        <authorList>
            <person name="Zhang R.-G."/>
        </authorList>
    </citation>
    <scope>NUCLEOTIDE SEQUENCE [LARGE SCALE GENOMIC DNA]</scope>
    <source>
        <strain evidence="4">WSP0</strain>
        <tissue evidence="4">Leaf</tissue>
    </source>
</reference>
<gene>
    <name evidence="4" type="ORF">RHGRI_035583</name>
</gene>
<dbReference type="Gene3D" id="3.30.40.10">
    <property type="entry name" value="Zinc/RING finger domain, C3HC4 (zinc finger)"/>
    <property type="match status" value="1"/>
</dbReference>
<dbReference type="AlphaFoldDB" id="A0AAV6HKF9"/>
<dbReference type="Pfam" id="PF13639">
    <property type="entry name" value="zf-RING_2"/>
    <property type="match status" value="1"/>
</dbReference>